<gene>
    <name evidence="1" type="ORF">DI09_159p20</name>
</gene>
<protein>
    <submittedName>
        <fullName evidence="1">Uncharacterized protein</fullName>
    </submittedName>
</protein>
<dbReference type="Proteomes" id="UP000029725">
    <property type="component" value="Unassembled WGS sequence"/>
</dbReference>
<dbReference type="AlphaFoldDB" id="A0A098VXT2"/>
<organism evidence="1 2">
    <name type="scientific">Mitosporidium daphniae</name>
    <dbReference type="NCBI Taxonomy" id="1485682"/>
    <lineage>
        <taxon>Eukaryota</taxon>
        <taxon>Fungi</taxon>
        <taxon>Fungi incertae sedis</taxon>
        <taxon>Microsporidia</taxon>
        <taxon>Mitosporidium</taxon>
    </lineage>
</organism>
<reference evidence="1 2" key="1">
    <citation type="submission" date="2014-04" db="EMBL/GenBank/DDBJ databases">
        <title>A new species of microsporidia sheds light on the evolution of extreme parasitism.</title>
        <authorList>
            <person name="Haag K.L."/>
            <person name="James T.Y."/>
            <person name="Larsson R."/>
            <person name="Schaer T.M."/>
            <person name="Refardt D."/>
            <person name="Pombert J.-F."/>
            <person name="Ebert D."/>
        </authorList>
    </citation>
    <scope>NUCLEOTIDE SEQUENCE [LARGE SCALE GENOMIC DNA]</scope>
    <source>
        <strain evidence="1 2">UGP3</strain>
        <tissue evidence="1">Spores</tissue>
    </source>
</reference>
<dbReference type="GeneID" id="25258532"/>
<keyword evidence="2" id="KW-1185">Reference proteome</keyword>
<comment type="caution">
    <text evidence="1">The sequence shown here is derived from an EMBL/GenBank/DDBJ whole genome shotgun (WGS) entry which is preliminary data.</text>
</comment>
<evidence type="ECO:0000313" key="2">
    <source>
        <dbReference type="Proteomes" id="UP000029725"/>
    </source>
</evidence>
<dbReference type="RefSeq" id="XP_013239017.1">
    <property type="nucleotide sequence ID" value="XM_013383563.1"/>
</dbReference>
<accession>A0A098VXT2</accession>
<evidence type="ECO:0000313" key="1">
    <source>
        <dbReference type="EMBL" id="KGG52581.1"/>
    </source>
</evidence>
<dbReference type="EMBL" id="JMKJ01000065">
    <property type="protein sequence ID" value="KGG52581.1"/>
    <property type="molecule type" value="Genomic_DNA"/>
</dbReference>
<proteinExistence type="predicted"/>
<name>A0A098VXT2_9MICR</name>
<dbReference type="VEuPathDB" id="MicrosporidiaDB:DI09_159p20"/>
<sequence length="187" mass="20580">MQSYRTCVVGDPSSLVSVEDVRNAVNCEAGCFPNRFVVNISADLYEKLRAADATTDYEVHSDVCDESFFAVGDTSGIKGLFAISHDPFVNPVNGDAPSTEHGDRLASSNPKVEDEWNVDWEDYMMTILNDPTLQVDQESFPLYLMFGRIPEEDSVLSIFGIPSEDSLAFSALILRSRDCCSSSNSVL</sequence>
<dbReference type="HOGENOM" id="CLU_1448025_0_0_1"/>